<reference evidence="1" key="1">
    <citation type="submission" date="2021-03" db="EMBL/GenBank/DDBJ databases">
        <title>Chromosome level genome of the anhydrobiotic midge Polypedilum vanderplanki.</title>
        <authorList>
            <person name="Yoshida Y."/>
            <person name="Kikawada T."/>
            <person name="Gusev O."/>
        </authorList>
    </citation>
    <scope>NUCLEOTIDE SEQUENCE</scope>
    <source>
        <strain evidence="1">NIAS01</strain>
        <tissue evidence="1">Whole body or cell culture</tissue>
    </source>
</reference>
<protein>
    <submittedName>
        <fullName evidence="1">Uncharacterized protein</fullName>
    </submittedName>
</protein>
<organism evidence="1 2">
    <name type="scientific">Polypedilum vanderplanki</name>
    <name type="common">Sleeping chironomid midge</name>
    <dbReference type="NCBI Taxonomy" id="319348"/>
    <lineage>
        <taxon>Eukaryota</taxon>
        <taxon>Metazoa</taxon>
        <taxon>Ecdysozoa</taxon>
        <taxon>Arthropoda</taxon>
        <taxon>Hexapoda</taxon>
        <taxon>Insecta</taxon>
        <taxon>Pterygota</taxon>
        <taxon>Neoptera</taxon>
        <taxon>Endopterygota</taxon>
        <taxon>Diptera</taxon>
        <taxon>Nematocera</taxon>
        <taxon>Chironomoidea</taxon>
        <taxon>Chironomidae</taxon>
        <taxon>Chironominae</taxon>
        <taxon>Polypedilum</taxon>
        <taxon>Polypedilum</taxon>
    </lineage>
</organism>
<accession>A0A9J6CTI2</accession>
<proteinExistence type="predicted"/>
<dbReference type="Proteomes" id="UP001107558">
    <property type="component" value="Chromosome 1"/>
</dbReference>
<gene>
    <name evidence="1" type="ORF">PVAND_014175</name>
</gene>
<dbReference type="OrthoDB" id="7786950at2759"/>
<evidence type="ECO:0000313" key="2">
    <source>
        <dbReference type="Proteomes" id="UP001107558"/>
    </source>
</evidence>
<name>A0A9J6CTI2_POLVA</name>
<dbReference type="AlphaFoldDB" id="A0A9J6CTI2"/>
<comment type="caution">
    <text evidence="1">The sequence shown here is derived from an EMBL/GenBank/DDBJ whole genome shotgun (WGS) entry which is preliminary data.</text>
</comment>
<keyword evidence="2" id="KW-1185">Reference proteome</keyword>
<dbReference type="EMBL" id="JADBJN010000001">
    <property type="protein sequence ID" value="KAG5684971.1"/>
    <property type="molecule type" value="Genomic_DNA"/>
</dbReference>
<sequence>MDQLPAKYIEKCVIIKKIFNQNQNDLMTFCFTINFEVIEVKNKQIINYINLKPFFNENSVVYATEDRSQMKIYYRNNESILLLLKVDQVLIILHRSIEINMIHLFNNVFKFKLLNGQNYRDEDNSYATITFNNGEEERISSVNDLKSQEKNECTILVNVENQLEVQKQKIVKTLESVKNQQRFKVRSMIGERMLLPHLMRLNDVTDLSPLVRFGTIFTHKLSEL</sequence>
<evidence type="ECO:0000313" key="1">
    <source>
        <dbReference type="EMBL" id="KAG5684971.1"/>
    </source>
</evidence>